<sequence length="374" mass="42388">MQWRLSDTILGWLRARPKEIHTARQYTRQPVTHVIILDGTMSRLTLGMETNAGLTYRLLHEVGMPVSLYYEAGIQLQDWRSWNDVMQGRGLNRQIRRAYGYLASRYHPGDRIFLFGYSRGAYAVRSLAGVIDSVGLLRGPEATVRNVRNIYRMYQRGVHDTDRAFLSRVCHDEVPIDMVGVWDTVKALGNRLPFFAAAADRKYKFHNHLLGPSIRHGYQALALDETRVGFSPVMWETTDDCPTHVEQVWFRGTHGDVGGQLDGFLEARPLSNIPLVWMLEKAEDCGLTLPPNWRYRFPTDPRAPNMGTWRGLGKVFLARKARTVGADISESLHETVHGRYDDHVWASDQAARSAVVPPPTLASEAIPPKDIVIS</sequence>
<dbReference type="InterPro" id="IPR018712">
    <property type="entry name" value="Tle1-like_cat"/>
</dbReference>
<evidence type="ECO:0000313" key="3">
    <source>
        <dbReference type="Proteomes" id="UP000184085"/>
    </source>
</evidence>
<evidence type="ECO:0000313" key="2">
    <source>
        <dbReference type="EMBL" id="SCM67044.1"/>
    </source>
</evidence>
<dbReference type="EMBL" id="FMJB01000041">
    <property type="protein sequence ID" value="SCM67044.1"/>
    <property type="molecule type" value="Genomic_DNA"/>
</dbReference>
<keyword evidence="3" id="KW-1185">Reference proteome</keyword>
<protein>
    <submittedName>
        <fullName evidence="2">Putative peptidoglycan binding protein domain protein</fullName>
    </submittedName>
</protein>
<evidence type="ECO:0000259" key="1">
    <source>
        <dbReference type="Pfam" id="PF09994"/>
    </source>
</evidence>
<dbReference type="Proteomes" id="UP000184085">
    <property type="component" value="Unassembled WGS sequence"/>
</dbReference>
<dbReference type="InterPro" id="IPR029058">
    <property type="entry name" value="AB_hydrolase_fold"/>
</dbReference>
<dbReference type="PANTHER" id="PTHR33840">
    <property type="match status" value="1"/>
</dbReference>
<dbReference type="Pfam" id="PF09994">
    <property type="entry name" value="T6SS_Tle1-like_cat"/>
    <property type="match status" value="1"/>
</dbReference>
<feature type="domain" description="T6SS Phospholipase effector Tle1-like catalytic" evidence="1">
    <location>
        <begin position="33"/>
        <end position="280"/>
    </location>
</feature>
<organism evidence="2 3">
    <name type="scientific">Donghicola eburneus</name>
    <dbReference type="NCBI Taxonomy" id="393278"/>
    <lineage>
        <taxon>Bacteria</taxon>
        <taxon>Pseudomonadati</taxon>
        <taxon>Pseudomonadota</taxon>
        <taxon>Alphaproteobacteria</taxon>
        <taxon>Rhodobacterales</taxon>
        <taxon>Roseobacteraceae</taxon>
        <taxon>Donghicola</taxon>
    </lineage>
</organism>
<dbReference type="RefSeq" id="WP_083595618.1">
    <property type="nucleotide sequence ID" value="NZ_FMJB01000041.1"/>
</dbReference>
<dbReference type="AlphaFoldDB" id="A0A1M4MZ57"/>
<accession>A0A1M4MZ57</accession>
<gene>
    <name evidence="2" type="ORF">KARMA_1230</name>
</gene>
<name>A0A1M4MZ57_9RHOB</name>
<proteinExistence type="predicted"/>
<dbReference type="SUPFAM" id="SSF53474">
    <property type="entry name" value="alpha/beta-Hydrolases"/>
    <property type="match status" value="1"/>
</dbReference>
<dbReference type="PANTHER" id="PTHR33840:SF1">
    <property type="entry name" value="TLE1 PHOSPHOLIPASE DOMAIN-CONTAINING PROTEIN"/>
    <property type="match status" value="1"/>
</dbReference>
<reference evidence="3" key="1">
    <citation type="submission" date="2016-09" db="EMBL/GenBank/DDBJ databases">
        <authorList>
            <person name="Wibberg D."/>
        </authorList>
    </citation>
    <scope>NUCLEOTIDE SEQUENCE [LARGE SCALE GENOMIC DNA]</scope>
</reference>